<dbReference type="InterPro" id="IPR006638">
    <property type="entry name" value="Elp3/MiaA/NifB-like_rSAM"/>
</dbReference>
<dbReference type="PANTHER" id="PTHR43409:SF15">
    <property type="entry name" value="PUTATIVE-RELATED"/>
    <property type="match status" value="1"/>
</dbReference>
<dbReference type="PANTHER" id="PTHR43409">
    <property type="entry name" value="ANAEROBIC MAGNESIUM-PROTOPORPHYRIN IX MONOMETHYL ESTER CYCLASE-RELATED"/>
    <property type="match status" value="1"/>
</dbReference>
<dbReference type="OrthoDB" id="9801424at2"/>
<dbReference type="PROSITE" id="PS51918">
    <property type="entry name" value="RADICAL_SAM"/>
    <property type="match status" value="1"/>
</dbReference>
<reference evidence="8 9" key="1">
    <citation type="submission" date="2017-03" db="EMBL/GenBank/DDBJ databases">
        <title>Draft Genome sequence of Marispirochaeta sp. strain JC444.</title>
        <authorList>
            <person name="Shivani Y."/>
            <person name="Subhash Y."/>
            <person name="Sasikala C."/>
            <person name="Ramana C."/>
        </authorList>
    </citation>
    <scope>NUCLEOTIDE SEQUENCE [LARGE SCALE GENOMIC DNA]</scope>
    <source>
        <strain evidence="8 9">JC444</strain>
    </source>
</reference>
<keyword evidence="2" id="KW-0949">S-adenosyl-L-methionine</keyword>
<keyword evidence="9" id="KW-1185">Reference proteome</keyword>
<dbReference type="InterPro" id="IPR058240">
    <property type="entry name" value="rSAM_sf"/>
</dbReference>
<evidence type="ECO:0000256" key="5">
    <source>
        <dbReference type="ARBA" id="ARBA00023014"/>
    </source>
</evidence>
<proteinExistence type="predicted"/>
<keyword evidence="5" id="KW-0411">Iron-sulfur</keyword>
<dbReference type="Gene3D" id="3.80.30.20">
    <property type="entry name" value="tm_1862 like domain"/>
    <property type="match status" value="1"/>
</dbReference>
<dbReference type="Pfam" id="PF04055">
    <property type="entry name" value="Radical_SAM"/>
    <property type="match status" value="1"/>
</dbReference>
<dbReference type="SUPFAM" id="SSF102114">
    <property type="entry name" value="Radical SAM enzymes"/>
    <property type="match status" value="1"/>
</dbReference>
<dbReference type="EMBL" id="MWQY01000001">
    <property type="protein sequence ID" value="ORC38191.1"/>
    <property type="molecule type" value="Genomic_DNA"/>
</dbReference>
<evidence type="ECO:0000313" key="8">
    <source>
        <dbReference type="EMBL" id="ORC38191.1"/>
    </source>
</evidence>
<dbReference type="InterPro" id="IPR007197">
    <property type="entry name" value="rSAM"/>
</dbReference>
<organism evidence="8 9">
    <name type="scientific">Marispirochaeta aestuarii</name>
    <dbReference type="NCBI Taxonomy" id="1963862"/>
    <lineage>
        <taxon>Bacteria</taxon>
        <taxon>Pseudomonadati</taxon>
        <taxon>Spirochaetota</taxon>
        <taxon>Spirochaetia</taxon>
        <taxon>Spirochaetales</taxon>
        <taxon>Spirochaetaceae</taxon>
        <taxon>Marispirochaeta</taxon>
    </lineage>
</organism>
<dbReference type="STRING" id="1963862.B4O97_00080"/>
<evidence type="ECO:0000256" key="4">
    <source>
        <dbReference type="ARBA" id="ARBA00023004"/>
    </source>
</evidence>
<dbReference type="SFLD" id="SFLDG01082">
    <property type="entry name" value="B12-binding_domain_containing"/>
    <property type="match status" value="1"/>
</dbReference>
<dbReference type="InterPro" id="IPR023404">
    <property type="entry name" value="rSAM_horseshoe"/>
</dbReference>
<dbReference type="RefSeq" id="WP_083047079.1">
    <property type="nucleotide sequence ID" value="NZ_MWQY01000001.1"/>
</dbReference>
<dbReference type="GO" id="GO:0003824">
    <property type="term" value="F:catalytic activity"/>
    <property type="evidence" value="ECO:0007669"/>
    <property type="project" value="InterPro"/>
</dbReference>
<dbReference type="Proteomes" id="UP000192343">
    <property type="component" value="Unassembled WGS sequence"/>
</dbReference>
<evidence type="ECO:0000256" key="2">
    <source>
        <dbReference type="ARBA" id="ARBA00022691"/>
    </source>
</evidence>
<dbReference type="SFLD" id="SFLDS00029">
    <property type="entry name" value="Radical_SAM"/>
    <property type="match status" value="1"/>
</dbReference>
<feature type="domain" description="B12-binding" evidence="6">
    <location>
        <begin position="12"/>
        <end position="192"/>
    </location>
</feature>
<gene>
    <name evidence="8" type="ORF">B4O97_00080</name>
</gene>
<evidence type="ECO:0000256" key="1">
    <source>
        <dbReference type="ARBA" id="ARBA00001966"/>
    </source>
</evidence>
<dbReference type="GO" id="GO:0051536">
    <property type="term" value="F:iron-sulfur cluster binding"/>
    <property type="evidence" value="ECO:0007669"/>
    <property type="project" value="UniProtKB-KW"/>
</dbReference>
<evidence type="ECO:0000259" key="7">
    <source>
        <dbReference type="PROSITE" id="PS51918"/>
    </source>
</evidence>
<dbReference type="CDD" id="cd01335">
    <property type="entry name" value="Radical_SAM"/>
    <property type="match status" value="1"/>
</dbReference>
<dbReference type="InterPro" id="IPR051198">
    <property type="entry name" value="BchE-like"/>
</dbReference>
<keyword evidence="3" id="KW-0479">Metal-binding</keyword>
<dbReference type="SMART" id="SM00729">
    <property type="entry name" value="Elp3"/>
    <property type="match status" value="1"/>
</dbReference>
<protein>
    <submittedName>
        <fullName evidence="8">Uncharacterized protein</fullName>
    </submittedName>
</protein>
<evidence type="ECO:0000256" key="3">
    <source>
        <dbReference type="ARBA" id="ARBA00022723"/>
    </source>
</evidence>
<feature type="domain" description="Radical SAM core" evidence="7">
    <location>
        <begin position="205"/>
        <end position="432"/>
    </location>
</feature>
<dbReference type="GO" id="GO:0046872">
    <property type="term" value="F:metal ion binding"/>
    <property type="evidence" value="ECO:0007669"/>
    <property type="project" value="UniProtKB-KW"/>
</dbReference>
<comment type="cofactor">
    <cofactor evidence="1">
        <name>[4Fe-4S] cluster</name>
        <dbReference type="ChEBI" id="CHEBI:49883"/>
    </cofactor>
</comment>
<keyword evidence="4" id="KW-0408">Iron</keyword>
<sequence length="455" mass="51077">MKEKPRALLINPPVYDFALYDLFLKPYGLFRLAAALRKGGYETVYLNALDYREPFSEAVAGPAKRKSDGTGKFFRIPREMPSILQEYLPEGLNRRFARYGILPEVMQQKMREARPDIAFLSTGMTYWYKGAAEAGNMFKSLFPGVPLIAGGVYASLMPEHCRTHTRADTVLSRLDGETLDLLLRKAGLTPAGIAGPLPDPLTDLEYWDDAGVVRLNEGCPYRCDYCASGALHGGFTAGDPEKSFSQFRQLYEAGLRNFAFYDDALLVNSESVFIPFLEKILAEGMTPSFYTPNAVHLNRIDPDTARLMKRAGFRELRLGYESSSSDFHESHGSKYREGSFTAAVEALRRGGFKPRQIAVYILAGLPDQRSDEVETSVREARAGGVRIHIAEFSPVPGSPLWSSCTERSRFPLAEEPLFHNNTFFPMEWEGFNRNQLSSIKQEAATWNRNILTKLV</sequence>
<dbReference type="GO" id="GO:0031419">
    <property type="term" value="F:cobalamin binding"/>
    <property type="evidence" value="ECO:0007669"/>
    <property type="project" value="InterPro"/>
</dbReference>
<evidence type="ECO:0000259" key="6">
    <source>
        <dbReference type="PROSITE" id="PS51332"/>
    </source>
</evidence>
<dbReference type="InterPro" id="IPR006158">
    <property type="entry name" value="Cobalamin-bd"/>
</dbReference>
<dbReference type="AlphaFoldDB" id="A0A1Y1S2J8"/>
<evidence type="ECO:0000313" key="9">
    <source>
        <dbReference type="Proteomes" id="UP000192343"/>
    </source>
</evidence>
<name>A0A1Y1S2J8_9SPIO</name>
<dbReference type="GO" id="GO:0005829">
    <property type="term" value="C:cytosol"/>
    <property type="evidence" value="ECO:0007669"/>
    <property type="project" value="TreeGrafter"/>
</dbReference>
<dbReference type="PROSITE" id="PS51332">
    <property type="entry name" value="B12_BINDING"/>
    <property type="match status" value="1"/>
</dbReference>
<comment type="caution">
    <text evidence="8">The sequence shown here is derived from an EMBL/GenBank/DDBJ whole genome shotgun (WGS) entry which is preliminary data.</text>
</comment>
<accession>A0A1Y1S2J8</accession>